<accession>A0A9W6YAE6</accession>
<dbReference type="PANTHER" id="PTHR46599">
    <property type="entry name" value="PIGGYBAC TRANSPOSABLE ELEMENT-DERIVED PROTEIN 4"/>
    <property type="match status" value="1"/>
</dbReference>
<dbReference type="Pfam" id="PF13843">
    <property type="entry name" value="DDE_Tnp_1_7"/>
    <property type="match status" value="1"/>
</dbReference>
<dbReference type="Proteomes" id="UP001165121">
    <property type="component" value="Unassembled WGS sequence"/>
</dbReference>
<dbReference type="AlphaFoldDB" id="A0A9W6YAE6"/>
<dbReference type="EMBL" id="BSXT01004026">
    <property type="protein sequence ID" value="GMF56492.1"/>
    <property type="molecule type" value="Genomic_DNA"/>
</dbReference>
<protein>
    <submittedName>
        <fullName evidence="3">Unnamed protein product</fullName>
    </submittedName>
</protein>
<reference evidence="3" key="1">
    <citation type="submission" date="2023-04" db="EMBL/GenBank/DDBJ databases">
        <title>Phytophthora fragariaefolia NBRC 109709.</title>
        <authorList>
            <person name="Ichikawa N."/>
            <person name="Sato H."/>
            <person name="Tonouchi N."/>
        </authorList>
    </citation>
    <scope>NUCLEOTIDE SEQUENCE</scope>
    <source>
        <strain evidence="3">NBRC 109709</strain>
    </source>
</reference>
<feature type="compositionally biased region" description="Acidic residues" evidence="1">
    <location>
        <begin position="34"/>
        <end position="43"/>
    </location>
</feature>
<evidence type="ECO:0000313" key="4">
    <source>
        <dbReference type="Proteomes" id="UP001165121"/>
    </source>
</evidence>
<evidence type="ECO:0000313" key="3">
    <source>
        <dbReference type="EMBL" id="GMF56492.1"/>
    </source>
</evidence>
<organism evidence="3 4">
    <name type="scientific">Phytophthora fragariaefolia</name>
    <dbReference type="NCBI Taxonomy" id="1490495"/>
    <lineage>
        <taxon>Eukaryota</taxon>
        <taxon>Sar</taxon>
        <taxon>Stramenopiles</taxon>
        <taxon>Oomycota</taxon>
        <taxon>Peronosporomycetes</taxon>
        <taxon>Peronosporales</taxon>
        <taxon>Peronosporaceae</taxon>
        <taxon>Phytophthora</taxon>
    </lineage>
</organism>
<name>A0A9W6YAE6_9STRA</name>
<sequence length="251" mass="28410">MDITELFNNEGAADWKIELSDEEDAEGAPGDTVANEEEAEESDNEARATDSTPPVERATGNAYIDRIIRNSGLHIVREREGKAAYRERRELGLFVLFFTREFRDSLQSWTNKLLKETGRPETTVYELDAYIGLEIVMSFNSVTGMKEPWSQKLFMGQADFGSTMARNRFEAIRARFQVHSPGSVPVERREQDPRWHSWWLLAQIQAKFAAIAVPIGAVSLDENTVRTKARSSAKTTCRRSPISTACASTRW</sequence>
<evidence type="ECO:0000259" key="2">
    <source>
        <dbReference type="Pfam" id="PF13843"/>
    </source>
</evidence>
<evidence type="ECO:0000256" key="1">
    <source>
        <dbReference type="SAM" id="MobiDB-lite"/>
    </source>
</evidence>
<keyword evidence="4" id="KW-1185">Reference proteome</keyword>
<comment type="caution">
    <text evidence="3">The sequence shown here is derived from an EMBL/GenBank/DDBJ whole genome shotgun (WGS) entry which is preliminary data.</text>
</comment>
<dbReference type="InterPro" id="IPR029526">
    <property type="entry name" value="PGBD"/>
</dbReference>
<dbReference type="PANTHER" id="PTHR46599:SF3">
    <property type="entry name" value="PIGGYBAC TRANSPOSABLE ELEMENT-DERIVED PROTEIN 4"/>
    <property type="match status" value="1"/>
</dbReference>
<proteinExistence type="predicted"/>
<dbReference type="OrthoDB" id="124756at2759"/>
<feature type="region of interest" description="Disordered" evidence="1">
    <location>
        <begin position="14"/>
        <end position="59"/>
    </location>
</feature>
<feature type="domain" description="PiggyBac transposable element-derived protein" evidence="2">
    <location>
        <begin position="92"/>
        <end position="244"/>
    </location>
</feature>
<gene>
    <name evidence="3" type="ORF">Pfra01_002397400</name>
</gene>